<dbReference type="Pfam" id="PF09866">
    <property type="entry name" value="DUF2093"/>
    <property type="match status" value="1"/>
</dbReference>
<name>A0ABT5HG90_9CAUL</name>
<dbReference type="InterPro" id="IPR018661">
    <property type="entry name" value="DUF2093"/>
</dbReference>
<dbReference type="EMBL" id="JAQQKV010000001">
    <property type="protein sequence ID" value="MDC7675272.1"/>
    <property type="molecule type" value="Genomic_DNA"/>
</dbReference>
<dbReference type="RefSeq" id="WP_272743584.1">
    <property type="nucleotide sequence ID" value="NZ_JAQQKV010000001.1"/>
</dbReference>
<protein>
    <submittedName>
        <fullName evidence="1">DUF2093 domain-containing protein</fullName>
    </submittedName>
</protein>
<accession>A0ABT5HG90</accession>
<proteinExistence type="predicted"/>
<gene>
    <name evidence="1" type="ORF">PQU98_03970</name>
</gene>
<evidence type="ECO:0000313" key="2">
    <source>
        <dbReference type="Proteomes" id="UP001218579"/>
    </source>
</evidence>
<keyword evidence="2" id="KW-1185">Reference proteome</keyword>
<organism evidence="1 2">
    <name type="scientific">Asticcacaulis machinosus</name>
    <dbReference type="NCBI Taxonomy" id="2984211"/>
    <lineage>
        <taxon>Bacteria</taxon>
        <taxon>Pseudomonadati</taxon>
        <taxon>Pseudomonadota</taxon>
        <taxon>Alphaproteobacteria</taxon>
        <taxon>Caulobacterales</taxon>
        <taxon>Caulobacteraceae</taxon>
        <taxon>Asticcacaulis</taxon>
    </lineage>
</organism>
<dbReference type="Proteomes" id="UP001218579">
    <property type="component" value="Unassembled WGS sequence"/>
</dbReference>
<evidence type="ECO:0000313" key="1">
    <source>
        <dbReference type="EMBL" id="MDC7675272.1"/>
    </source>
</evidence>
<sequence>MNMHTKPPLPDQAVLHYGDGEYVVMKPGKFVICAVSGKHIPLEALRYWNPTTQEAFAGPEEATARWKDLNQR</sequence>
<reference evidence="1 2" key="1">
    <citation type="submission" date="2023-01" db="EMBL/GenBank/DDBJ databases">
        <title>Novel species of the genus Asticcacaulis isolated from rivers.</title>
        <authorList>
            <person name="Lu H."/>
        </authorList>
    </citation>
    <scope>NUCLEOTIDE SEQUENCE [LARGE SCALE GENOMIC DNA]</scope>
    <source>
        <strain evidence="1 2">LKC15W</strain>
    </source>
</reference>
<comment type="caution">
    <text evidence="1">The sequence shown here is derived from an EMBL/GenBank/DDBJ whole genome shotgun (WGS) entry which is preliminary data.</text>
</comment>